<organism evidence="3 4">
    <name type="scientific">Penstemon smallii</name>
    <dbReference type="NCBI Taxonomy" id="265156"/>
    <lineage>
        <taxon>Eukaryota</taxon>
        <taxon>Viridiplantae</taxon>
        <taxon>Streptophyta</taxon>
        <taxon>Embryophyta</taxon>
        <taxon>Tracheophyta</taxon>
        <taxon>Spermatophyta</taxon>
        <taxon>Magnoliopsida</taxon>
        <taxon>eudicotyledons</taxon>
        <taxon>Gunneridae</taxon>
        <taxon>Pentapetalae</taxon>
        <taxon>asterids</taxon>
        <taxon>lamiids</taxon>
        <taxon>Lamiales</taxon>
        <taxon>Plantaginaceae</taxon>
        <taxon>Cheloneae</taxon>
        <taxon>Penstemon</taxon>
    </lineage>
</organism>
<evidence type="ECO:0000256" key="1">
    <source>
        <dbReference type="SAM" id="MobiDB-lite"/>
    </source>
</evidence>
<proteinExistence type="predicted"/>
<evidence type="ECO:0000256" key="2">
    <source>
        <dbReference type="SAM" id="Phobius"/>
    </source>
</evidence>
<feature type="transmembrane region" description="Helical" evidence="2">
    <location>
        <begin position="20"/>
        <end position="39"/>
    </location>
</feature>
<keyword evidence="2" id="KW-0472">Membrane</keyword>
<dbReference type="Proteomes" id="UP001634393">
    <property type="component" value="Unassembled WGS sequence"/>
</dbReference>
<gene>
    <name evidence="3" type="ORF">ACJIZ3_010660</name>
</gene>
<feature type="region of interest" description="Disordered" evidence="1">
    <location>
        <begin position="92"/>
        <end position="112"/>
    </location>
</feature>
<evidence type="ECO:0000313" key="3">
    <source>
        <dbReference type="EMBL" id="KAL3848778.1"/>
    </source>
</evidence>
<reference evidence="3 4" key="1">
    <citation type="submission" date="2024-12" db="EMBL/GenBank/DDBJ databases">
        <title>The unique morphological basis and parallel evolutionary history of personate flowers in Penstemon.</title>
        <authorList>
            <person name="Depatie T.H."/>
            <person name="Wessinger C.A."/>
        </authorList>
    </citation>
    <scope>NUCLEOTIDE SEQUENCE [LARGE SCALE GENOMIC DNA]</scope>
    <source>
        <strain evidence="3">WTNN_2</strain>
        <tissue evidence="3">Leaf</tissue>
    </source>
</reference>
<feature type="transmembrane region" description="Helical" evidence="2">
    <location>
        <begin position="45"/>
        <end position="63"/>
    </location>
</feature>
<keyword evidence="2" id="KW-0812">Transmembrane</keyword>
<comment type="caution">
    <text evidence="3">The sequence shown here is derived from an EMBL/GenBank/DDBJ whole genome shotgun (WGS) entry which is preliminary data.</text>
</comment>
<evidence type="ECO:0000313" key="4">
    <source>
        <dbReference type="Proteomes" id="UP001634393"/>
    </source>
</evidence>
<accession>A0ABD3UL07</accession>
<name>A0ABD3UL07_9LAMI</name>
<dbReference type="AlphaFoldDB" id="A0ABD3UL07"/>
<keyword evidence="2" id="KW-1133">Transmembrane helix</keyword>
<protein>
    <submittedName>
        <fullName evidence="3">Uncharacterized protein</fullName>
    </submittedName>
</protein>
<sequence length="215" mass="23936">MIASTVDEIKKVRVKAKNPICVCSFMIFLELSKALVNIVPKTIPANIIINFLFCFLNIVFFFVEAFRQIYREFQHVYMPREAMAPRLKAAEAESSPDVGSSSRSTEGSCTKSTPIDTLRFSPPDIPLLDSLPILAPEICSNPSSFNKFSTRAMALSRATLSHFQQCGFSCPTRAGNCGQLSWAGLATYVVQYTFGGYVRTLIVTKIRSFDGQLHR</sequence>
<dbReference type="EMBL" id="JBJXBP010000001">
    <property type="protein sequence ID" value="KAL3848778.1"/>
    <property type="molecule type" value="Genomic_DNA"/>
</dbReference>
<feature type="compositionally biased region" description="Polar residues" evidence="1">
    <location>
        <begin position="97"/>
        <end position="112"/>
    </location>
</feature>
<keyword evidence="4" id="KW-1185">Reference proteome</keyword>